<evidence type="ECO:0000313" key="2">
    <source>
        <dbReference type="EMBL" id="MBK7677533.1"/>
    </source>
</evidence>
<gene>
    <name evidence="2" type="ORF">IPJ27_23860</name>
</gene>
<feature type="region of interest" description="Disordered" evidence="1">
    <location>
        <begin position="15"/>
        <end position="45"/>
    </location>
</feature>
<proteinExistence type="predicted"/>
<protein>
    <submittedName>
        <fullName evidence="2">Uncharacterized protein</fullName>
    </submittedName>
</protein>
<dbReference type="EMBL" id="JADJMH010000037">
    <property type="protein sequence ID" value="MBK7677533.1"/>
    <property type="molecule type" value="Genomic_DNA"/>
</dbReference>
<name>A0A935Q436_9PROT</name>
<accession>A0A935Q436</accession>
<dbReference type="Proteomes" id="UP000697998">
    <property type="component" value="Unassembled WGS sequence"/>
</dbReference>
<dbReference type="AlphaFoldDB" id="A0A935Q436"/>
<evidence type="ECO:0000313" key="3">
    <source>
        <dbReference type="Proteomes" id="UP000697998"/>
    </source>
</evidence>
<reference evidence="2 3" key="1">
    <citation type="submission" date="2020-10" db="EMBL/GenBank/DDBJ databases">
        <title>Connecting structure to function with the recovery of over 1000 high-quality activated sludge metagenome-assembled genomes encoding full-length rRNA genes using long-read sequencing.</title>
        <authorList>
            <person name="Singleton C.M."/>
            <person name="Petriglieri F."/>
            <person name="Kristensen J.M."/>
            <person name="Kirkegaard R.H."/>
            <person name="Michaelsen T.Y."/>
            <person name="Andersen M.H."/>
            <person name="Karst S.M."/>
            <person name="Dueholm M.S."/>
            <person name="Nielsen P.H."/>
            <person name="Albertsen M."/>
        </authorList>
    </citation>
    <scope>NUCLEOTIDE SEQUENCE [LARGE SCALE GENOMIC DNA]</scope>
    <source>
        <strain evidence="2">EsbW_18-Q3-R4-48_BATAC.285</strain>
    </source>
</reference>
<comment type="caution">
    <text evidence="2">The sequence shown here is derived from an EMBL/GenBank/DDBJ whole genome shotgun (WGS) entry which is preliminary data.</text>
</comment>
<evidence type="ECO:0000256" key="1">
    <source>
        <dbReference type="SAM" id="MobiDB-lite"/>
    </source>
</evidence>
<organism evidence="2 3">
    <name type="scientific">Candidatus Accumulibacter proximus</name>
    <dbReference type="NCBI Taxonomy" id="2954385"/>
    <lineage>
        <taxon>Bacteria</taxon>
        <taxon>Pseudomonadati</taxon>
        <taxon>Pseudomonadota</taxon>
        <taxon>Betaproteobacteria</taxon>
        <taxon>Candidatus Accumulibacter</taxon>
    </lineage>
</organism>
<sequence length="70" mass="7138">MVALSSKALDEVRRAEVKVNRTRAPAGLQKNPPTGPSSKPRPCTGAALNLKTARAGAQGSVGAIYAGHDA</sequence>